<comment type="catalytic activity">
    <reaction evidence="7">
        <text>fluoride(in) = fluoride(out)</text>
        <dbReference type="Rhea" id="RHEA:76159"/>
        <dbReference type="ChEBI" id="CHEBI:17051"/>
    </reaction>
    <physiologicalReaction direction="left-to-right" evidence="7">
        <dbReference type="Rhea" id="RHEA:76160"/>
    </physiologicalReaction>
</comment>
<dbReference type="InterPro" id="IPR003691">
    <property type="entry name" value="FluC"/>
</dbReference>
<dbReference type="HAMAP" id="MF_00454">
    <property type="entry name" value="FluC"/>
    <property type="match status" value="1"/>
</dbReference>
<dbReference type="NCBIfam" id="NF010824">
    <property type="entry name" value="PRK14228.1"/>
    <property type="match status" value="1"/>
</dbReference>
<dbReference type="PANTHER" id="PTHR28259:SF1">
    <property type="entry name" value="FLUORIDE EXPORT PROTEIN 1-RELATED"/>
    <property type="match status" value="1"/>
</dbReference>
<dbReference type="EMBL" id="CAESAN010000007">
    <property type="protein sequence ID" value="CAB4335783.1"/>
    <property type="molecule type" value="Genomic_DNA"/>
</dbReference>
<evidence type="ECO:0000313" key="9">
    <source>
        <dbReference type="EMBL" id="CAB4335783.1"/>
    </source>
</evidence>
<gene>
    <name evidence="9" type="ORF">UFOPK3547_00167</name>
</gene>
<keyword evidence="3 8" id="KW-0812">Transmembrane</keyword>
<protein>
    <submittedName>
        <fullName evidence="9">Unannotated protein</fullName>
    </submittedName>
</protein>
<feature type="transmembrane region" description="Helical" evidence="8">
    <location>
        <begin position="102"/>
        <end position="122"/>
    </location>
</feature>
<keyword evidence="2" id="KW-1003">Cell membrane</keyword>
<evidence type="ECO:0000256" key="6">
    <source>
        <dbReference type="ARBA" id="ARBA00035120"/>
    </source>
</evidence>
<evidence type="ECO:0000256" key="1">
    <source>
        <dbReference type="ARBA" id="ARBA00004651"/>
    </source>
</evidence>
<comment type="similarity">
    <text evidence="6">Belongs to the fluoride channel Fluc/FEX (TC 1.A.43) family.</text>
</comment>
<evidence type="ECO:0000256" key="8">
    <source>
        <dbReference type="SAM" id="Phobius"/>
    </source>
</evidence>
<proteinExistence type="inferred from homology"/>
<accession>A0A6J5Z897</accession>
<sequence>MSAAAVIALAALGGIGAVARHLTVVAVAQRSGDDFPLGTLTVNLVGSLLLGLLLGAGVTGTTQILLAGGLLGSYTTFSAWMADSEGLARESHRRAAAVNIFLSLFAGFAALLVGRAVGGFLLGT</sequence>
<keyword evidence="4 8" id="KW-1133">Transmembrane helix</keyword>
<evidence type="ECO:0000256" key="2">
    <source>
        <dbReference type="ARBA" id="ARBA00022475"/>
    </source>
</evidence>
<reference evidence="9" key="1">
    <citation type="submission" date="2020-05" db="EMBL/GenBank/DDBJ databases">
        <authorList>
            <person name="Chiriac C."/>
            <person name="Salcher M."/>
            <person name="Ghai R."/>
            <person name="Kavagutti S V."/>
        </authorList>
    </citation>
    <scope>NUCLEOTIDE SEQUENCE</scope>
</reference>
<dbReference type="PANTHER" id="PTHR28259">
    <property type="entry name" value="FLUORIDE EXPORT PROTEIN 1-RELATED"/>
    <property type="match status" value="1"/>
</dbReference>
<keyword evidence="5 8" id="KW-0472">Membrane</keyword>
<comment type="subcellular location">
    <subcellularLocation>
        <location evidence="1">Cell membrane</location>
        <topology evidence="1">Multi-pass membrane protein</topology>
    </subcellularLocation>
</comment>
<evidence type="ECO:0000256" key="4">
    <source>
        <dbReference type="ARBA" id="ARBA00022989"/>
    </source>
</evidence>
<evidence type="ECO:0000256" key="3">
    <source>
        <dbReference type="ARBA" id="ARBA00022692"/>
    </source>
</evidence>
<dbReference type="AlphaFoldDB" id="A0A6J5Z897"/>
<evidence type="ECO:0000256" key="7">
    <source>
        <dbReference type="ARBA" id="ARBA00035585"/>
    </source>
</evidence>
<dbReference type="GO" id="GO:0005886">
    <property type="term" value="C:plasma membrane"/>
    <property type="evidence" value="ECO:0007669"/>
    <property type="project" value="UniProtKB-SubCell"/>
</dbReference>
<organism evidence="9">
    <name type="scientific">freshwater metagenome</name>
    <dbReference type="NCBI Taxonomy" id="449393"/>
    <lineage>
        <taxon>unclassified sequences</taxon>
        <taxon>metagenomes</taxon>
        <taxon>ecological metagenomes</taxon>
    </lineage>
</organism>
<dbReference type="GO" id="GO:1903425">
    <property type="term" value="F:fluoride transmembrane transporter activity"/>
    <property type="evidence" value="ECO:0007669"/>
    <property type="project" value="TreeGrafter"/>
</dbReference>
<name>A0A6J5Z897_9ZZZZ</name>
<dbReference type="Pfam" id="PF02537">
    <property type="entry name" value="CRCB"/>
    <property type="match status" value="1"/>
</dbReference>
<evidence type="ECO:0000256" key="5">
    <source>
        <dbReference type="ARBA" id="ARBA00023136"/>
    </source>
</evidence>